<name>A0A017HQW0_9RHOB</name>
<keyword evidence="3" id="KW-1185">Reference proteome</keyword>
<evidence type="ECO:0000313" key="2">
    <source>
        <dbReference type="EMBL" id="EYD76710.1"/>
    </source>
</evidence>
<organism evidence="2 3">
    <name type="scientific">Rubellimicrobium mesophilum DSM 19309</name>
    <dbReference type="NCBI Taxonomy" id="442562"/>
    <lineage>
        <taxon>Bacteria</taxon>
        <taxon>Pseudomonadati</taxon>
        <taxon>Pseudomonadota</taxon>
        <taxon>Alphaproteobacteria</taxon>
        <taxon>Rhodobacterales</taxon>
        <taxon>Roseobacteraceae</taxon>
        <taxon>Rubellimicrobium</taxon>
    </lineage>
</organism>
<protein>
    <submittedName>
        <fullName evidence="2">Uncharacterized protein</fullName>
    </submittedName>
</protein>
<proteinExistence type="predicted"/>
<dbReference type="STRING" id="442562.Rumeso_01668"/>
<dbReference type="EMBL" id="AOSK01000041">
    <property type="protein sequence ID" value="EYD76710.1"/>
    <property type="molecule type" value="Genomic_DNA"/>
</dbReference>
<evidence type="ECO:0000256" key="1">
    <source>
        <dbReference type="SAM" id="MobiDB-lite"/>
    </source>
</evidence>
<dbReference type="AlphaFoldDB" id="A0A017HQW0"/>
<dbReference type="OrthoDB" id="8014659at2"/>
<evidence type="ECO:0000313" key="3">
    <source>
        <dbReference type="Proteomes" id="UP000019666"/>
    </source>
</evidence>
<comment type="caution">
    <text evidence="2">The sequence shown here is derived from an EMBL/GenBank/DDBJ whole genome shotgun (WGS) entry which is preliminary data.</text>
</comment>
<reference evidence="2 3" key="1">
    <citation type="submission" date="2013-02" db="EMBL/GenBank/DDBJ databases">
        <authorList>
            <person name="Fiebig A."/>
            <person name="Goeker M."/>
            <person name="Klenk H.-P.P."/>
        </authorList>
    </citation>
    <scope>NUCLEOTIDE SEQUENCE [LARGE SCALE GENOMIC DNA]</scope>
    <source>
        <strain evidence="2 3">DSM 19309</strain>
    </source>
</reference>
<feature type="compositionally biased region" description="Polar residues" evidence="1">
    <location>
        <begin position="390"/>
        <end position="403"/>
    </location>
</feature>
<feature type="region of interest" description="Disordered" evidence="1">
    <location>
        <begin position="390"/>
        <end position="418"/>
    </location>
</feature>
<sequence length="500" mass="52461">MGMIRRVRADERGTVLVFVALALAVFLGLVAMSFDLGRVAATQSDLQSFADNMALAVAGELDGNADALTRAEAAAVAMITDTQSFGSGDRTLNRSDVTLTYLSKLGDETKGEADTVATTARAARFVKVDVNAHGVQMAFASAVSVLTGGSATNMAVAASAVAGFTQVACQVTPLMFCLPDASYRAEDHVGDMIRLRTARSGASWGPGDFGFLDTAQIPVAPGGPCDGLSGQKLDACLISGIGSVALCFDMRGVDTLPGQRGGQEDAYFNVRFDMYGQTMNNDGKNPVFAPAPNVVAGLVPDTKGKSGTSDFCKMQPQTDPATATSMALPQDTCIANDTCRFGSGDWDRAAYVAMNHNGTDPEVDPLNPRTRYQMYLDEIHNANLVSSTAPILPSTTSAGTTRPENGRPQCFQPPKTGYTAPDADRRVIVAAGIDCGANPVGGRTTGVPVKEFFRVFLTEPVRANGTTPPTFDILGEIVGSAGGAGSTEDDQFRDVVQLYR</sequence>
<dbReference type="Proteomes" id="UP000019666">
    <property type="component" value="Unassembled WGS sequence"/>
</dbReference>
<accession>A0A017HQW0</accession>
<dbReference type="HOGENOM" id="CLU_489927_0_0_5"/>
<gene>
    <name evidence="2" type="ORF">Rumeso_01668</name>
</gene>
<dbReference type="RefSeq" id="WP_037277205.1">
    <property type="nucleotide sequence ID" value="NZ_KK088521.1"/>
</dbReference>